<dbReference type="SUPFAM" id="SSF48498">
    <property type="entry name" value="Tetracyclin repressor-like, C-terminal domain"/>
    <property type="match status" value="1"/>
</dbReference>
<dbReference type="Pfam" id="PF00440">
    <property type="entry name" value="TetR_N"/>
    <property type="match status" value="1"/>
</dbReference>
<organism evidence="4 5">
    <name type="scientific">Nocardia abscessus</name>
    <dbReference type="NCBI Taxonomy" id="120957"/>
    <lineage>
        <taxon>Bacteria</taxon>
        <taxon>Bacillati</taxon>
        <taxon>Actinomycetota</taxon>
        <taxon>Actinomycetes</taxon>
        <taxon>Mycobacteriales</taxon>
        <taxon>Nocardiaceae</taxon>
        <taxon>Nocardia</taxon>
    </lineage>
</organism>
<dbReference type="InterPro" id="IPR009057">
    <property type="entry name" value="Homeodomain-like_sf"/>
</dbReference>
<dbReference type="RefSeq" id="WP_195035662.1">
    <property type="nucleotide sequence ID" value="NZ_JADLRE010000025.1"/>
</dbReference>
<evidence type="ECO:0000256" key="1">
    <source>
        <dbReference type="ARBA" id="ARBA00023125"/>
    </source>
</evidence>
<evidence type="ECO:0000313" key="5">
    <source>
        <dbReference type="Proteomes" id="UP000807309"/>
    </source>
</evidence>
<evidence type="ECO:0000313" key="4">
    <source>
        <dbReference type="EMBL" id="MBF6228786.1"/>
    </source>
</evidence>
<feature type="domain" description="HTH tetR-type" evidence="3">
    <location>
        <begin position="7"/>
        <end position="67"/>
    </location>
</feature>
<dbReference type="Proteomes" id="UP000807309">
    <property type="component" value="Unassembled WGS sequence"/>
</dbReference>
<dbReference type="Gene3D" id="1.10.357.10">
    <property type="entry name" value="Tetracycline Repressor, domain 2"/>
    <property type="match status" value="1"/>
</dbReference>
<accession>A0ABS0CEU2</accession>
<reference evidence="4 5" key="1">
    <citation type="submission" date="2020-10" db="EMBL/GenBank/DDBJ databases">
        <title>Identification of Nocardia species via Next-generation sequencing and recognition of intraspecies genetic diversity.</title>
        <authorList>
            <person name="Li P."/>
            <person name="Li P."/>
            <person name="Lu B."/>
        </authorList>
    </citation>
    <scope>NUCLEOTIDE SEQUENCE [LARGE SCALE GENOMIC DNA]</scope>
    <source>
        <strain evidence="4 5">N-11</strain>
    </source>
</reference>
<dbReference type="PRINTS" id="PR00455">
    <property type="entry name" value="HTHTETR"/>
</dbReference>
<evidence type="ECO:0000259" key="3">
    <source>
        <dbReference type="PROSITE" id="PS50977"/>
    </source>
</evidence>
<dbReference type="InterPro" id="IPR050109">
    <property type="entry name" value="HTH-type_TetR-like_transc_reg"/>
</dbReference>
<sequence length="205" mass="22172">MARKPDMGARGRILEAASGLFAVHGVHAIGLQQIIDQCGCGKNLLYREFTSKEELVVAYLERCRENWQRIEGDVAEAHPADPAAQLLGIVRAVAEQAVAKGFRGCPLRNAYSEFPDSSTAAHRVIVAYYADRHAHLRMLADRAEATDPEVLADRIALIIDGLHANGPVLGRDGAARSAVSFAEEILAAAIRPTDVVRSADPKVVR</sequence>
<evidence type="ECO:0000256" key="2">
    <source>
        <dbReference type="PROSITE-ProRule" id="PRU00335"/>
    </source>
</evidence>
<dbReference type="PROSITE" id="PS50977">
    <property type="entry name" value="HTH_TETR_2"/>
    <property type="match status" value="1"/>
</dbReference>
<gene>
    <name evidence="4" type="ORF">IU470_27255</name>
</gene>
<name>A0ABS0CEU2_9NOCA</name>
<dbReference type="PANTHER" id="PTHR30055">
    <property type="entry name" value="HTH-TYPE TRANSCRIPTIONAL REGULATOR RUTR"/>
    <property type="match status" value="1"/>
</dbReference>
<comment type="caution">
    <text evidence="4">The sequence shown here is derived from an EMBL/GenBank/DDBJ whole genome shotgun (WGS) entry which is preliminary data.</text>
</comment>
<dbReference type="InterPro" id="IPR036271">
    <property type="entry name" value="Tet_transcr_reg_TetR-rel_C_sf"/>
</dbReference>
<keyword evidence="1 2" id="KW-0238">DNA-binding</keyword>
<protein>
    <submittedName>
        <fullName evidence="4">TetR/AcrR family transcriptional regulator</fullName>
    </submittedName>
</protein>
<feature type="DNA-binding region" description="H-T-H motif" evidence="2">
    <location>
        <begin position="30"/>
        <end position="49"/>
    </location>
</feature>
<dbReference type="SUPFAM" id="SSF46689">
    <property type="entry name" value="Homeodomain-like"/>
    <property type="match status" value="1"/>
</dbReference>
<dbReference type="PANTHER" id="PTHR30055:SF200">
    <property type="entry name" value="HTH-TYPE TRANSCRIPTIONAL REPRESSOR BDCR"/>
    <property type="match status" value="1"/>
</dbReference>
<proteinExistence type="predicted"/>
<keyword evidence="5" id="KW-1185">Reference proteome</keyword>
<dbReference type="EMBL" id="JADLRE010000025">
    <property type="protein sequence ID" value="MBF6228786.1"/>
    <property type="molecule type" value="Genomic_DNA"/>
</dbReference>
<dbReference type="InterPro" id="IPR001647">
    <property type="entry name" value="HTH_TetR"/>
</dbReference>